<evidence type="ECO:0000259" key="3">
    <source>
        <dbReference type="Pfam" id="PF00171"/>
    </source>
</evidence>
<dbReference type="EMBL" id="WBKB01000003">
    <property type="protein sequence ID" value="KAB1643659.1"/>
    <property type="molecule type" value="Genomic_DNA"/>
</dbReference>
<dbReference type="PANTHER" id="PTHR11699">
    <property type="entry name" value="ALDEHYDE DEHYDROGENASE-RELATED"/>
    <property type="match status" value="1"/>
</dbReference>
<evidence type="ECO:0000256" key="1">
    <source>
        <dbReference type="ARBA" id="ARBA00023002"/>
    </source>
</evidence>
<dbReference type="AlphaFoldDB" id="A0A7J5BDJ7"/>
<keyword evidence="5" id="KW-1185">Reference proteome</keyword>
<evidence type="ECO:0000313" key="4">
    <source>
        <dbReference type="EMBL" id="KAB1643659.1"/>
    </source>
</evidence>
<feature type="non-terminal residue" evidence="4">
    <location>
        <position position="139"/>
    </location>
</feature>
<dbReference type="OrthoDB" id="5229076at2"/>
<dbReference type="InterPro" id="IPR016162">
    <property type="entry name" value="Ald_DH_N"/>
</dbReference>
<protein>
    <submittedName>
        <fullName evidence="4">Aldehyde dehydrogenase family protein</fullName>
    </submittedName>
</protein>
<dbReference type="InterPro" id="IPR016161">
    <property type="entry name" value="Ald_DH/histidinol_DH"/>
</dbReference>
<dbReference type="RefSeq" id="WP_158052074.1">
    <property type="nucleotide sequence ID" value="NZ_WBKB01000003.1"/>
</dbReference>
<name>A0A7J5BDJ7_9MICO</name>
<sequence>MTEEFFGHIIGNKEVPSANGETFGVLNPYTNEDYATAALGGEQDAAAAIAAARQAFDEGPWPRMGHAARTKIIYRLTELLRENLEEFAQAESRDMGMSSPGFGRGSLSWFSMRPGPLAGGGRGPRPELSNQSRNAGGAG</sequence>
<dbReference type="Pfam" id="PF00171">
    <property type="entry name" value="Aldedh"/>
    <property type="match status" value="1"/>
</dbReference>
<evidence type="ECO:0000313" key="5">
    <source>
        <dbReference type="Proteomes" id="UP000433493"/>
    </source>
</evidence>
<feature type="domain" description="Aldehyde dehydrogenase" evidence="3">
    <location>
        <begin position="18"/>
        <end position="97"/>
    </location>
</feature>
<dbReference type="InterPro" id="IPR015590">
    <property type="entry name" value="Aldehyde_DH_dom"/>
</dbReference>
<keyword evidence="1" id="KW-0560">Oxidoreductase</keyword>
<dbReference type="GO" id="GO:0016491">
    <property type="term" value="F:oxidoreductase activity"/>
    <property type="evidence" value="ECO:0007669"/>
    <property type="project" value="UniProtKB-KW"/>
</dbReference>
<feature type="region of interest" description="Disordered" evidence="2">
    <location>
        <begin position="113"/>
        <end position="139"/>
    </location>
</feature>
<accession>A0A7J5BDJ7</accession>
<comment type="caution">
    <text evidence="4">The sequence shown here is derived from an EMBL/GenBank/DDBJ whole genome shotgun (WGS) entry which is preliminary data.</text>
</comment>
<dbReference type="Proteomes" id="UP000433493">
    <property type="component" value="Unassembled WGS sequence"/>
</dbReference>
<evidence type="ECO:0000256" key="2">
    <source>
        <dbReference type="SAM" id="MobiDB-lite"/>
    </source>
</evidence>
<dbReference type="SUPFAM" id="SSF53720">
    <property type="entry name" value="ALDH-like"/>
    <property type="match status" value="1"/>
</dbReference>
<proteinExistence type="predicted"/>
<dbReference type="Gene3D" id="3.40.605.10">
    <property type="entry name" value="Aldehyde Dehydrogenase, Chain A, domain 1"/>
    <property type="match status" value="1"/>
</dbReference>
<reference evidence="4 5" key="1">
    <citation type="submission" date="2019-09" db="EMBL/GenBank/DDBJ databases">
        <title>Phylogeny of genus Pseudoclavibacter and closely related genus.</title>
        <authorList>
            <person name="Li Y."/>
        </authorList>
    </citation>
    <scope>NUCLEOTIDE SEQUENCE [LARGE SCALE GENOMIC DNA]</scope>
    <source>
        <strain evidence="4 5">KCTC 13959</strain>
    </source>
</reference>
<organism evidence="4 5">
    <name type="scientific">Gulosibacter chungangensis</name>
    <dbReference type="NCBI Taxonomy" id="979746"/>
    <lineage>
        <taxon>Bacteria</taxon>
        <taxon>Bacillati</taxon>
        <taxon>Actinomycetota</taxon>
        <taxon>Actinomycetes</taxon>
        <taxon>Micrococcales</taxon>
        <taxon>Microbacteriaceae</taxon>
        <taxon>Gulosibacter</taxon>
    </lineage>
</organism>
<feature type="compositionally biased region" description="Polar residues" evidence="2">
    <location>
        <begin position="128"/>
        <end position="139"/>
    </location>
</feature>
<gene>
    <name evidence="4" type="ORF">F8O05_07230</name>
</gene>